<dbReference type="KEGG" id="sgr:SGR_3314"/>
<dbReference type="HOGENOM" id="CLU_1271687_0_0_11"/>
<evidence type="ECO:0000313" key="2">
    <source>
        <dbReference type="EMBL" id="BAG20143.1"/>
    </source>
</evidence>
<gene>
    <name evidence="2" type="ordered locus">SGR_3314</name>
</gene>
<sequence>MDNGGTERIKQALADLCEPLHDVFAEAGASKLLQPPAEEDLDHVPDFSGRHYGWLRTHIVRAHAHFRLNQRNLDPWRLSGKHQRNGELWMTDGDYRLRILHGPSETDVPPPGRNGARRAYFHNPALPLAEPMFGPPNDRLLVLWHIHPITGEPSFRVVRPIGDWKYGGKAQVDVDFPLPQTSDDLINMQFNPSDDEIHLSIPNEEEGNDFRAGGISG</sequence>
<accession>B1VM33</accession>
<dbReference type="EMBL" id="AP009493">
    <property type="protein sequence ID" value="BAG20143.1"/>
    <property type="molecule type" value="Genomic_DNA"/>
</dbReference>
<evidence type="ECO:0000313" key="3">
    <source>
        <dbReference type="Proteomes" id="UP000001685"/>
    </source>
</evidence>
<name>B1VM33_STRGG</name>
<proteinExistence type="predicted"/>
<dbReference type="Proteomes" id="UP000001685">
    <property type="component" value="Chromosome"/>
</dbReference>
<feature type="region of interest" description="Disordered" evidence="1">
    <location>
        <begin position="198"/>
        <end position="217"/>
    </location>
</feature>
<organism evidence="2 3">
    <name type="scientific">Streptomyces griseus subsp. griseus (strain JCM 4626 / CBS 651.72 / NBRC 13350 / KCC S-0626 / ISP 5235)</name>
    <dbReference type="NCBI Taxonomy" id="455632"/>
    <lineage>
        <taxon>Bacteria</taxon>
        <taxon>Bacillati</taxon>
        <taxon>Actinomycetota</taxon>
        <taxon>Actinomycetes</taxon>
        <taxon>Kitasatosporales</taxon>
        <taxon>Streptomycetaceae</taxon>
        <taxon>Streptomyces</taxon>
    </lineage>
</organism>
<dbReference type="RefSeq" id="WP_012379804.1">
    <property type="nucleotide sequence ID" value="NC_010572.1"/>
</dbReference>
<dbReference type="eggNOG" id="ENOG50337FC">
    <property type="taxonomic scope" value="Bacteria"/>
</dbReference>
<reference evidence="3" key="1">
    <citation type="journal article" date="2008" name="J. Bacteriol.">
        <title>Genome sequence of the streptomycin-producing microorganism Streptomyces griseus IFO 13350.</title>
        <authorList>
            <person name="Ohnishi Y."/>
            <person name="Ishikawa J."/>
            <person name="Hara H."/>
            <person name="Suzuki H."/>
            <person name="Ikenoya M."/>
            <person name="Ikeda H."/>
            <person name="Yamashita A."/>
            <person name="Hattori M."/>
            <person name="Horinouchi S."/>
        </authorList>
    </citation>
    <scope>NUCLEOTIDE SEQUENCE [LARGE SCALE GENOMIC DNA]</scope>
    <source>
        <strain evidence="3">JCM 4626 / NBRC 13350</strain>
    </source>
</reference>
<protein>
    <submittedName>
        <fullName evidence="2">Uncharacterized protein</fullName>
    </submittedName>
</protein>
<evidence type="ECO:0000256" key="1">
    <source>
        <dbReference type="SAM" id="MobiDB-lite"/>
    </source>
</evidence>
<dbReference type="AlphaFoldDB" id="B1VM33"/>